<dbReference type="GO" id="GO:0016758">
    <property type="term" value="F:hexosyltransferase activity"/>
    <property type="evidence" value="ECO:0007669"/>
    <property type="project" value="TreeGrafter"/>
</dbReference>
<dbReference type="AlphaFoldDB" id="A0A934R6L1"/>
<dbReference type="RefSeq" id="WP_200352872.1">
    <property type="nucleotide sequence ID" value="NZ_BAABHZ010000001.1"/>
</dbReference>
<gene>
    <name evidence="4" type="ORF">JIN84_20160</name>
</gene>
<dbReference type="Pfam" id="PF01740">
    <property type="entry name" value="STAS"/>
    <property type="match status" value="1"/>
</dbReference>
<evidence type="ECO:0000256" key="1">
    <source>
        <dbReference type="ARBA" id="ARBA00022676"/>
    </source>
</evidence>
<reference evidence="4" key="1">
    <citation type="submission" date="2021-01" db="EMBL/GenBank/DDBJ databases">
        <title>Modified the classification status of verrucomicrobia.</title>
        <authorList>
            <person name="Feng X."/>
        </authorList>
    </citation>
    <scope>NUCLEOTIDE SEQUENCE</scope>
    <source>
        <strain evidence="4">JCM 18052</strain>
    </source>
</reference>
<organism evidence="4 5">
    <name type="scientific">Luteolibacter yonseiensis</name>
    <dbReference type="NCBI Taxonomy" id="1144680"/>
    <lineage>
        <taxon>Bacteria</taxon>
        <taxon>Pseudomonadati</taxon>
        <taxon>Verrucomicrobiota</taxon>
        <taxon>Verrucomicrobiia</taxon>
        <taxon>Verrucomicrobiales</taxon>
        <taxon>Verrucomicrobiaceae</taxon>
        <taxon>Luteolibacter</taxon>
    </lineage>
</organism>
<keyword evidence="2" id="KW-0808">Transferase</keyword>
<evidence type="ECO:0000256" key="2">
    <source>
        <dbReference type="ARBA" id="ARBA00022679"/>
    </source>
</evidence>
<dbReference type="Proteomes" id="UP000600139">
    <property type="component" value="Unassembled WGS sequence"/>
</dbReference>
<dbReference type="InterPro" id="IPR036513">
    <property type="entry name" value="STAS_dom_sf"/>
</dbReference>
<dbReference type="InterPro" id="IPR004629">
    <property type="entry name" value="WecG_TagA_CpsF"/>
</dbReference>
<keyword evidence="5" id="KW-1185">Reference proteome</keyword>
<evidence type="ECO:0000313" key="5">
    <source>
        <dbReference type="Proteomes" id="UP000600139"/>
    </source>
</evidence>
<dbReference type="NCBIfam" id="TIGR00696">
    <property type="entry name" value="wecG_tagA_cpsF"/>
    <property type="match status" value="1"/>
</dbReference>
<proteinExistence type="predicted"/>
<evidence type="ECO:0000313" key="4">
    <source>
        <dbReference type="EMBL" id="MBK1817947.1"/>
    </source>
</evidence>
<protein>
    <submittedName>
        <fullName evidence="4">WecB/TagA/CpsF family glycosyltransferase</fullName>
    </submittedName>
</protein>
<dbReference type="EMBL" id="JAENIK010000012">
    <property type="protein sequence ID" value="MBK1817947.1"/>
    <property type="molecule type" value="Genomic_DNA"/>
</dbReference>
<dbReference type="Gene3D" id="3.30.750.24">
    <property type="entry name" value="STAS domain"/>
    <property type="match status" value="2"/>
</dbReference>
<feature type="domain" description="STAS" evidence="3">
    <location>
        <begin position="387"/>
        <end position="486"/>
    </location>
</feature>
<dbReference type="SUPFAM" id="SSF52091">
    <property type="entry name" value="SpoIIaa-like"/>
    <property type="match status" value="2"/>
</dbReference>
<comment type="caution">
    <text evidence="4">The sequence shown here is derived from an EMBL/GenBank/DDBJ whole genome shotgun (WGS) entry which is preliminary data.</text>
</comment>
<dbReference type="PROSITE" id="PS50801">
    <property type="entry name" value="STAS"/>
    <property type="match status" value="2"/>
</dbReference>
<keyword evidence="1" id="KW-0328">Glycosyltransferase</keyword>
<dbReference type="PANTHER" id="PTHR34136:SF1">
    <property type="entry name" value="UDP-N-ACETYL-D-MANNOSAMINURONIC ACID TRANSFERASE"/>
    <property type="match status" value="1"/>
</dbReference>
<dbReference type="CDD" id="cd07043">
    <property type="entry name" value="STAS_anti-anti-sigma_factors"/>
    <property type="match status" value="1"/>
</dbReference>
<accession>A0A934R6L1</accession>
<sequence length="486" mass="53888">MKPTHLEPPITVLLGLPFHDITLEEALDYCADAMRGTTNRYLVTANVDFTTQAFEDPDLKKIVFFADRVVCDGMPLVWLSKLLGSPLRERVAGSDMVPKLLEICGREGHSVYFLGSDVDTLIEAKGIVEARYPGLRVVGVDSPPIGAVVEWDNDMLCEKMRASGAQLLLACLGCPKQERWIFAHHRETGIPLSIGVGASLDFITGKQKRAPVWMQKSGFEWFWRMSSSPRRLVSRYSKDFVFLIKASLLQLNSQRRRKRKEVVPRDTVRDEMPLSEPVMRISWHGELQNSELSGAPVPETVTAPVLLDTSKITFLDSSGLGRLALLARICRSANQMLIVVNQSPVFAKSIRAVRMESLFSSAKSEKAAIELIQKHTESGGVLQKSEEGVVWVAFSRSLDALYHEEMMDILEKAITGSAGIHTLVVNLKEVSFIDSRAVGGLIRAWKTMTSNGGQMFLYGANSGVSEIIALLRLDKFLTEWKGAPPA</sequence>
<evidence type="ECO:0000259" key="3">
    <source>
        <dbReference type="PROSITE" id="PS50801"/>
    </source>
</evidence>
<feature type="domain" description="STAS" evidence="3">
    <location>
        <begin position="305"/>
        <end position="372"/>
    </location>
</feature>
<name>A0A934R6L1_9BACT</name>
<dbReference type="InterPro" id="IPR002645">
    <property type="entry name" value="STAS_dom"/>
</dbReference>
<dbReference type="Pfam" id="PF03808">
    <property type="entry name" value="Glyco_tran_WecG"/>
    <property type="match status" value="1"/>
</dbReference>
<dbReference type="PANTHER" id="PTHR34136">
    <property type="match status" value="1"/>
</dbReference>
<dbReference type="CDD" id="cd06533">
    <property type="entry name" value="Glyco_transf_WecG_TagA"/>
    <property type="match status" value="1"/>
</dbReference>